<evidence type="ECO:0000313" key="3">
    <source>
        <dbReference type="EMBL" id="KRT92028.1"/>
    </source>
</evidence>
<dbReference type="OrthoDB" id="2450450at2"/>
<proteinExistence type="predicted"/>
<dbReference type="InterPro" id="IPR057359">
    <property type="entry name" value="YfjL_N"/>
</dbReference>
<dbReference type="EMBL" id="LECW02000035">
    <property type="protein sequence ID" value="KRT92028.1"/>
    <property type="molecule type" value="Genomic_DNA"/>
</dbReference>
<dbReference type="InterPro" id="IPR056905">
    <property type="entry name" value="YfjL_C"/>
</dbReference>
<organism evidence="3 5">
    <name type="scientific">Bacillus glycinifermentans</name>
    <dbReference type="NCBI Taxonomy" id="1664069"/>
    <lineage>
        <taxon>Bacteria</taxon>
        <taxon>Bacillati</taxon>
        <taxon>Bacillota</taxon>
        <taxon>Bacilli</taxon>
        <taxon>Bacillales</taxon>
        <taxon>Bacillaceae</taxon>
        <taxon>Bacillus</taxon>
    </lineage>
</organism>
<evidence type="ECO:0000259" key="2">
    <source>
        <dbReference type="Pfam" id="PF25425"/>
    </source>
</evidence>
<dbReference type="Proteomes" id="UP000036168">
    <property type="component" value="Unassembled WGS sequence"/>
</dbReference>
<sequence>MKKKIVYSALLFITVAFVLVAYNSFNGNPVSGMLAKKALERYLADRYPDKELQIEEGVYNFKFAEYVFDVMEVGDQTRSYQFTLTGFFKPEVNIDGIHDANLDEQLMERLGGEASKELKAILEQKVSRLVGVDVYLEVLKDKLADDTKWSKGIKLDGPMQIELVLDAADSDQEDVYHAAKTVQHVLKDQGYDYGYVNINANDFDGEDTKDMESGYVKYAVSFEKDADIKLSDVETLNQ</sequence>
<dbReference type="STRING" id="1664069.BGLY_0860"/>
<dbReference type="Pfam" id="PF24911">
    <property type="entry name" value="YfjL_C"/>
    <property type="match status" value="1"/>
</dbReference>
<dbReference type="RefSeq" id="WP_048355087.1">
    <property type="nucleotide sequence ID" value="NZ_CP023481.1"/>
</dbReference>
<evidence type="ECO:0000313" key="5">
    <source>
        <dbReference type="Proteomes" id="UP000036168"/>
    </source>
</evidence>
<comment type="caution">
    <text evidence="3">The sequence shown here is derived from an EMBL/GenBank/DDBJ whole genome shotgun (WGS) entry which is preliminary data.</text>
</comment>
<dbReference type="Pfam" id="PF25425">
    <property type="entry name" value="YfjL_N"/>
    <property type="match status" value="1"/>
</dbReference>
<accession>A0A0J6ECK6</accession>
<dbReference type="Proteomes" id="UP001341297">
    <property type="component" value="Unassembled WGS sequence"/>
</dbReference>
<feature type="domain" description="YfjL-like N-terminal" evidence="2">
    <location>
        <begin position="2"/>
        <end position="96"/>
    </location>
</feature>
<evidence type="ECO:0000313" key="6">
    <source>
        <dbReference type="Proteomes" id="UP001341297"/>
    </source>
</evidence>
<accession>A0A0J6EQ48</accession>
<feature type="domain" description="YfjL-like C-terminal" evidence="1">
    <location>
        <begin position="113"/>
        <end position="234"/>
    </location>
</feature>
<gene>
    <name evidence="3" type="ORF">AB447_222810</name>
    <name evidence="4" type="ORF">P8828_16920</name>
</gene>
<reference evidence="4 6" key="3">
    <citation type="submission" date="2023-03" db="EMBL/GenBank/DDBJ databases">
        <title>Agriculturally important microbes genome sequencing.</title>
        <authorList>
            <person name="Dunlap C."/>
        </authorList>
    </citation>
    <scope>NUCLEOTIDE SEQUENCE [LARGE SCALE GENOMIC DNA]</scope>
    <source>
        <strain evidence="4 6">CBP-3203</strain>
    </source>
</reference>
<keyword evidence="6" id="KW-1185">Reference proteome</keyword>
<dbReference type="PATRIC" id="fig|1664069.3.peg.3247"/>
<evidence type="ECO:0000259" key="1">
    <source>
        <dbReference type="Pfam" id="PF24911"/>
    </source>
</evidence>
<reference evidence="3" key="2">
    <citation type="submission" date="2015-10" db="EMBL/GenBank/DDBJ databases">
        <authorList>
            <person name="Gilbert D.G."/>
        </authorList>
    </citation>
    <scope>NUCLEOTIDE SEQUENCE</scope>
    <source>
        <strain evidence="3">GO-13</strain>
    </source>
</reference>
<dbReference type="EMBL" id="JARRTL010000018">
    <property type="protein sequence ID" value="MEC0486472.1"/>
    <property type="molecule type" value="Genomic_DNA"/>
</dbReference>
<name>A0A0J6EQ48_9BACI</name>
<reference evidence="3 5" key="1">
    <citation type="journal article" date="2015" name="Int. J. Syst. Evol. Microbiol.">
        <title>Bacillus glycinifermentans sp. nov., isolated from fermented soybean paste.</title>
        <authorList>
            <person name="Kim S.J."/>
            <person name="Dunlap C.A."/>
            <person name="Kwon S.W."/>
            <person name="Rooney A.P."/>
        </authorList>
    </citation>
    <scope>NUCLEOTIDE SEQUENCE [LARGE SCALE GENOMIC DNA]</scope>
    <source>
        <strain evidence="3 5">GO-13</strain>
    </source>
</reference>
<protein>
    <submittedName>
        <fullName evidence="3">Uncharacterized protein</fullName>
    </submittedName>
</protein>
<evidence type="ECO:0000313" key="4">
    <source>
        <dbReference type="EMBL" id="MEC0486472.1"/>
    </source>
</evidence>
<dbReference type="AlphaFoldDB" id="A0A0J6EQ48"/>